<keyword evidence="1" id="KW-0732">Signal</keyword>
<comment type="caution">
    <text evidence="2">The sequence shown here is derived from an EMBL/GenBank/DDBJ whole genome shotgun (WGS) entry which is preliminary data.</text>
</comment>
<proteinExistence type="predicted"/>
<name>N1ZYI0_9FIRM</name>
<evidence type="ECO:0000313" key="3">
    <source>
        <dbReference type="Proteomes" id="UP000012589"/>
    </source>
</evidence>
<dbReference type="EMBL" id="AQFT01000124">
    <property type="protein sequence ID" value="EMZ22087.1"/>
    <property type="molecule type" value="Genomic_DNA"/>
</dbReference>
<dbReference type="PATRIC" id="fig|1235802.3.peg.4439"/>
<gene>
    <name evidence="2" type="ORF">C823_04175</name>
</gene>
<reference evidence="2 3" key="1">
    <citation type="journal article" date="2014" name="Genome Announc.">
        <title>Draft genome sequences of the altered schaedler flora, a defined bacterial community from gnotobiotic mice.</title>
        <authorList>
            <person name="Wannemuehler M.J."/>
            <person name="Overstreet A.M."/>
            <person name="Ward D.V."/>
            <person name="Phillips G.J."/>
        </authorList>
    </citation>
    <scope>NUCLEOTIDE SEQUENCE [LARGE SCALE GENOMIC DNA]</scope>
    <source>
        <strain evidence="2 3">ASF492</strain>
    </source>
</reference>
<keyword evidence="3" id="KW-1185">Reference proteome</keyword>
<organism evidence="2 3">
    <name type="scientific">Eubacterium plexicaudatum ASF492</name>
    <dbReference type="NCBI Taxonomy" id="1235802"/>
    <lineage>
        <taxon>Bacteria</taxon>
        <taxon>Bacillati</taxon>
        <taxon>Bacillota</taxon>
        <taxon>Clostridia</taxon>
        <taxon>Eubacteriales</taxon>
        <taxon>Eubacteriaceae</taxon>
        <taxon>Eubacterium</taxon>
    </lineage>
</organism>
<protein>
    <submittedName>
        <fullName evidence="2">Uncharacterized protein</fullName>
    </submittedName>
</protein>
<evidence type="ECO:0000256" key="1">
    <source>
        <dbReference type="SAM" id="SignalP"/>
    </source>
</evidence>
<evidence type="ECO:0000313" key="2">
    <source>
        <dbReference type="EMBL" id="EMZ22087.1"/>
    </source>
</evidence>
<dbReference type="Proteomes" id="UP000012589">
    <property type="component" value="Unassembled WGS sequence"/>
</dbReference>
<dbReference type="HOGENOM" id="CLU_884943_0_0_9"/>
<sequence length="314" mass="34996">MKRLLCLMMSIMIGVLSASITAFAHDSSIDFVQELDEIELYDRKLNRNVKIGIIKTQQTRIENELIDTYKVFTDGILDYTLQVDLNNDRAYLKYRDGHTEEIVISESVVVEKIPDNTNPVIDEPKSNGTKAAANYIGNEPFEISSSGAQRTLGTTMYSGYEAMGSLSYYNPAETGFLQRKNSGYTTFDSYRFTISAGTAFGTAVGIIASVVASGGVSVSTTIISSLFSGIIGAVSGSIIDSIVNGTFQCREYRWDYRVRLNSNTGTIKKTVYKCRYWWEMYNNNGIRAFEYRNNLRNGWLLSNSELIAVALGRA</sequence>
<feature type="chain" id="PRO_5004114093" evidence="1">
    <location>
        <begin position="25"/>
        <end position="314"/>
    </location>
</feature>
<dbReference type="AlphaFoldDB" id="N1ZYI0"/>
<accession>N1ZYI0</accession>
<feature type="signal peptide" evidence="1">
    <location>
        <begin position="1"/>
        <end position="24"/>
    </location>
</feature>